<accession>A0ABR8BPP4</accession>
<feature type="transmembrane region" description="Helical" evidence="1">
    <location>
        <begin position="103"/>
        <end position="120"/>
    </location>
</feature>
<dbReference type="EMBL" id="JACJQL010000086">
    <property type="protein sequence ID" value="MBD2255284.1"/>
    <property type="molecule type" value="Genomic_DNA"/>
</dbReference>
<keyword evidence="1" id="KW-0472">Membrane</keyword>
<comment type="caution">
    <text evidence="2">The sequence shown here is derived from an EMBL/GenBank/DDBJ whole genome shotgun (WGS) entry which is preliminary data.</text>
</comment>
<protein>
    <submittedName>
        <fullName evidence="2">MotA/TolQ/ExbB proton channel family protein</fullName>
    </submittedName>
</protein>
<dbReference type="RefSeq" id="WP_190572058.1">
    <property type="nucleotide sequence ID" value="NZ_JACJQL010000086.1"/>
</dbReference>
<evidence type="ECO:0000256" key="1">
    <source>
        <dbReference type="SAM" id="Phobius"/>
    </source>
</evidence>
<evidence type="ECO:0000313" key="3">
    <source>
        <dbReference type="Proteomes" id="UP000621307"/>
    </source>
</evidence>
<reference evidence="2 3" key="1">
    <citation type="journal article" date="2020" name="ISME J.">
        <title>Comparative genomics reveals insights into cyanobacterial evolution and habitat adaptation.</title>
        <authorList>
            <person name="Chen M.Y."/>
            <person name="Teng W.K."/>
            <person name="Zhao L."/>
            <person name="Hu C.X."/>
            <person name="Zhou Y.K."/>
            <person name="Han B.P."/>
            <person name="Song L.R."/>
            <person name="Shu W.S."/>
        </authorList>
    </citation>
    <scope>NUCLEOTIDE SEQUENCE [LARGE SCALE GENOMIC DNA]</scope>
    <source>
        <strain evidence="2 3">FACHB-3921</strain>
    </source>
</reference>
<feature type="transmembrane region" description="Helical" evidence="1">
    <location>
        <begin position="155"/>
        <end position="176"/>
    </location>
</feature>
<dbReference type="Proteomes" id="UP000621307">
    <property type="component" value="Unassembled WGS sequence"/>
</dbReference>
<keyword evidence="3" id="KW-1185">Reference proteome</keyword>
<feature type="transmembrane region" description="Helical" evidence="1">
    <location>
        <begin position="6"/>
        <end position="26"/>
    </location>
</feature>
<proteinExistence type="predicted"/>
<keyword evidence="1" id="KW-0812">Transmembrane</keyword>
<gene>
    <name evidence="2" type="ORF">H6G14_29135</name>
</gene>
<organism evidence="2 3">
    <name type="scientific">Nostoc parmelioides FACHB-3921</name>
    <dbReference type="NCBI Taxonomy" id="2692909"/>
    <lineage>
        <taxon>Bacteria</taxon>
        <taxon>Bacillati</taxon>
        <taxon>Cyanobacteriota</taxon>
        <taxon>Cyanophyceae</taxon>
        <taxon>Nostocales</taxon>
        <taxon>Nostocaceae</taxon>
        <taxon>Nostoc</taxon>
    </lineage>
</organism>
<keyword evidence="1" id="KW-1133">Transmembrane helix</keyword>
<name>A0ABR8BPP4_9NOSO</name>
<evidence type="ECO:0000313" key="2">
    <source>
        <dbReference type="EMBL" id="MBD2255284.1"/>
    </source>
</evidence>
<sequence>MPPIPPYLTFITVILVVIPSIITIFLRFKLYQHLVSLEDKVRRLINRQSRGQQPKILEELESRFQQASNNLDQVNTVALIDQVYSREKVNGFTCEQIEYWCRILPNLLLAFGLLGTFLGITSNLSEISQTINQNNANNVNDLVSALNKPLEGMSIAFVTSLTGLFFSSILTVFNWLKNTGFAKYRLISSLEDYLDNIYQPEIQGDTRLDKIVNRMVSQQDEFLTRFGSTVRDAVEQSLGNVAKQIAQGNKEASDLAKQVYESFYQAAGTISTAASKFDHTIEELNAKSQIFKQSAEIFERSQFPQQLSAATADLSSIQLKFSQSATSLADTVKSFATVLSEVKGCNQELIKIGLDIQKVNQTSLQVFDLHQSNQDALTEIIPQLKQGATSFSRAINKLGKLEEKFEDKADSFKTVEVVLGELLVSLNQYTEKSNSGLSNVSKKLDDNHQSVKSLVSNFEELIKQINFQLNTLIKEIHSLQNSNNALCVEHEKVDDRLIEAMNKLNNINNNTLVYKDVNLSNDHS</sequence>